<sequence>MAMGILGTVVGRAGVSGVRGLAVLASAAVAAALAVSPVQGQTLPWGGQASRVEADDVDPFYDAAGLTPGAPGTVLRTVTAPYAPAPSGPDGHQFAVPDRVQKMMYSTTAMGGDPVAVSGYMVEPTVPWTGQGNRPTVVVGRGTVGQGDQCAPSRNWPLDNQPDPVDSGRTVALEGAYDWVFAGHGVRVVVTDYVGMGTPGMHTYMNRAEQAHAMIDAARAARTLVEEHGDEFGSVGFYGHSQGGGASTAAVEAVADYAPELDVVGAYASAPPADLESVQRTIDGSNLVGAIGFTINGLNARYPTLAAELDTHLSEHGRDVLDDLAGMCTDEIGDTYGYQTTEQWTADGRRLDDLLGEIPEGVRAMNEQRIGTGTPAAPTMIVSGRYDKTVAYGQARELAATWCSDGAPVVYRDDILPEISDQNHFLQAVSGSTFGIPFLLDRFHGRPVTGTCDFPA</sequence>
<dbReference type="SUPFAM" id="SSF53474">
    <property type="entry name" value="alpha/beta-Hydrolases"/>
    <property type="match status" value="1"/>
</dbReference>
<evidence type="ECO:0000313" key="2">
    <source>
        <dbReference type="Proteomes" id="UP000023703"/>
    </source>
</evidence>
<dbReference type="PANTHER" id="PTHR34853">
    <property type="match status" value="1"/>
</dbReference>
<proteinExistence type="predicted"/>
<dbReference type="STRING" id="1404245.CGLY_15840"/>
<dbReference type="InterPro" id="IPR005152">
    <property type="entry name" value="Lipase_secreted"/>
</dbReference>
<dbReference type="Pfam" id="PF03583">
    <property type="entry name" value="LIP"/>
    <property type="match status" value="1"/>
</dbReference>
<dbReference type="GO" id="GO:0004806">
    <property type="term" value="F:triacylglycerol lipase activity"/>
    <property type="evidence" value="ECO:0007669"/>
    <property type="project" value="UniProtKB-EC"/>
</dbReference>
<dbReference type="Gene3D" id="1.10.260.130">
    <property type="match status" value="1"/>
</dbReference>
<dbReference type="AlphaFoldDB" id="X5DWA7"/>
<dbReference type="eggNOG" id="COG2267">
    <property type="taxonomic scope" value="Bacteria"/>
</dbReference>
<accession>X5DWA7</accession>
<name>X5DWA7_9CORY</name>
<reference evidence="1 2" key="1">
    <citation type="journal article" date="2015" name="Int. J. Syst. Evol. Microbiol.">
        <title>Revisiting Corynebacterium glyciniphilum (ex Kubota et al., 1972) sp. nov., nom. rev., isolated from putrefied banana.</title>
        <authorList>
            <person name="Al-Dilaimi A."/>
            <person name="Bednarz H."/>
            <person name="Lomker A."/>
            <person name="Niehaus K."/>
            <person name="Kalinowski J."/>
            <person name="Ruckert C."/>
        </authorList>
    </citation>
    <scope>NUCLEOTIDE SEQUENCE [LARGE SCALE GENOMIC DNA]</scope>
    <source>
        <strain evidence="1">AJ 3170</strain>
    </source>
</reference>
<dbReference type="PANTHER" id="PTHR34853:SF1">
    <property type="entry name" value="LIPASE 5"/>
    <property type="match status" value="1"/>
</dbReference>
<evidence type="ECO:0000313" key="1">
    <source>
        <dbReference type="EMBL" id="AHW65604.1"/>
    </source>
</evidence>
<dbReference type="EC" id="3.1.1.3" evidence="1"/>
<organism evidence="1 2">
    <name type="scientific">Corynebacterium glyciniphilum AJ 3170</name>
    <dbReference type="NCBI Taxonomy" id="1404245"/>
    <lineage>
        <taxon>Bacteria</taxon>
        <taxon>Bacillati</taxon>
        <taxon>Actinomycetota</taxon>
        <taxon>Actinomycetes</taxon>
        <taxon>Mycobacteriales</taxon>
        <taxon>Corynebacteriaceae</taxon>
        <taxon>Corynebacterium</taxon>
    </lineage>
</organism>
<dbReference type="GO" id="GO:0016042">
    <property type="term" value="P:lipid catabolic process"/>
    <property type="evidence" value="ECO:0007669"/>
    <property type="project" value="InterPro"/>
</dbReference>
<dbReference type="HOGENOM" id="CLU_029538_6_0_11"/>
<keyword evidence="1" id="KW-0378">Hydrolase</keyword>
<dbReference type="Proteomes" id="UP000023703">
    <property type="component" value="Chromosome"/>
</dbReference>
<dbReference type="InterPro" id="IPR029058">
    <property type="entry name" value="AB_hydrolase_fold"/>
</dbReference>
<dbReference type="KEGG" id="cgy:CGLY_15840"/>
<protein>
    <submittedName>
        <fullName evidence="1">Secretory lipase</fullName>
        <ecNumber evidence="1">3.1.1.3</ecNumber>
    </submittedName>
</protein>
<dbReference type="Gene3D" id="3.40.50.1820">
    <property type="entry name" value="alpha/beta hydrolase"/>
    <property type="match status" value="1"/>
</dbReference>
<dbReference type="PIRSF" id="PIRSF029171">
    <property type="entry name" value="Esterase_LipA"/>
    <property type="match status" value="1"/>
</dbReference>
<gene>
    <name evidence="1" type="primary">lipS2</name>
    <name evidence="1" type="ORF">CGLY_15840</name>
</gene>
<dbReference type="EMBL" id="CP006842">
    <property type="protein sequence ID" value="AHW65604.1"/>
    <property type="molecule type" value="Genomic_DNA"/>
</dbReference>
<keyword evidence="2" id="KW-1185">Reference proteome</keyword>